<evidence type="ECO:0000313" key="2">
    <source>
        <dbReference type="Proteomes" id="UP000062833"/>
    </source>
</evidence>
<organism evidence="1 2">
    <name type="scientific">Arthrobacter alpinus</name>
    <dbReference type="NCBI Taxonomy" id="656366"/>
    <lineage>
        <taxon>Bacteria</taxon>
        <taxon>Bacillati</taxon>
        <taxon>Actinomycetota</taxon>
        <taxon>Actinomycetes</taxon>
        <taxon>Micrococcales</taxon>
        <taxon>Micrococcaceae</taxon>
        <taxon>Arthrobacter</taxon>
    </lineage>
</organism>
<dbReference type="AlphaFoldDB" id="A0A0M5M1Q6"/>
<dbReference type="PATRIC" id="fig|656366.3.peg.1747"/>
<sequence length="90" mass="9707">MNADQLELNRRLNGQLRVDSIRCSTSAVSGHPTSSWSAADLIAVLLLAGRLSSQYQAFGIASAGKYLGRITHGVWLRRDEPAVLFPALGI</sequence>
<accession>A0A0M5M1Q6</accession>
<dbReference type="Proteomes" id="UP000062833">
    <property type="component" value="Chromosome"/>
</dbReference>
<reference evidence="2" key="1">
    <citation type="submission" date="2015-09" db="EMBL/GenBank/DDBJ databases">
        <title>Complete genome of Arthrobacter alpinus strain R3.8.</title>
        <authorList>
            <person name="See-Too W.S."/>
            <person name="Chan K.G."/>
        </authorList>
    </citation>
    <scope>NUCLEOTIDE SEQUENCE [LARGE SCALE GENOMIC DNA]</scope>
    <source>
        <strain evidence="2">R3.8</strain>
    </source>
</reference>
<keyword evidence="2" id="KW-1185">Reference proteome</keyword>
<gene>
    <name evidence="1" type="ORF">AOC05_08195</name>
</gene>
<proteinExistence type="predicted"/>
<protein>
    <recommendedName>
        <fullName evidence="3">Transketolase signature 1 domain-containing protein</fullName>
    </recommendedName>
</protein>
<evidence type="ECO:0000313" key="1">
    <source>
        <dbReference type="EMBL" id="ALE92312.1"/>
    </source>
</evidence>
<name>A0A0M5M1Q6_9MICC</name>
<dbReference type="RefSeq" id="WP_062006806.1">
    <property type="nucleotide sequence ID" value="NZ_CP012677.1"/>
</dbReference>
<dbReference type="KEGG" id="aaq:AOC05_08195"/>
<dbReference type="EMBL" id="CP012677">
    <property type="protein sequence ID" value="ALE92312.1"/>
    <property type="molecule type" value="Genomic_DNA"/>
</dbReference>
<dbReference type="OrthoDB" id="9759664at2"/>
<evidence type="ECO:0008006" key="3">
    <source>
        <dbReference type="Google" id="ProtNLM"/>
    </source>
</evidence>